<evidence type="ECO:0000313" key="2">
    <source>
        <dbReference type="EMBL" id="AWG31098.1"/>
    </source>
</evidence>
<reference evidence="2 3" key="1">
    <citation type="submission" date="2017-04" db="EMBL/GenBank/DDBJ databases">
        <title>Complete genome sequence of Burkholderia cenocepacia PC184 Midwest clone.</title>
        <authorList>
            <person name="Mulks M.H."/>
            <person name="Cooper V.S."/>
        </authorList>
    </citation>
    <scope>NUCLEOTIDE SEQUENCE [LARGE SCALE GENOMIC DNA]</scope>
    <source>
        <strain evidence="2 3">PC184 Mulks</strain>
    </source>
</reference>
<feature type="domain" description="NAD(P)-binding" evidence="1">
    <location>
        <begin position="47"/>
        <end position="291"/>
    </location>
</feature>
<sequence length="311" mass="33618">MGSADHARAAVPDDGRGRSAPQRRGVLVLKILVTGANDFTGRHFTAHASAAGHNVVALQANLTDKDALHDEVGQVAPDAVVHLAAISFVGHADLDAFYTVNVVGTTHLLDALVQLPVAPHRVLIASSANVYGNSDRSPLAETYVPAPVNHYAISKLAMEYMARTYADRLNIVITRPFNYTGPGQNINFVIPKLAKHFAERAASVALGNLDVEREFNDVQLVCNAYMALLSHGEPGETYNVCSGQPYTLREIIDTFEAITGHQMTIEVNPAFVRKNEVHRLCGNPDKLNTILRASGVALDVPTLRATLTRML</sequence>
<dbReference type="AlphaFoldDB" id="A0AAD0J574"/>
<dbReference type="PANTHER" id="PTHR43000">
    <property type="entry name" value="DTDP-D-GLUCOSE 4,6-DEHYDRATASE-RELATED"/>
    <property type="match status" value="1"/>
</dbReference>
<evidence type="ECO:0000259" key="1">
    <source>
        <dbReference type="Pfam" id="PF16363"/>
    </source>
</evidence>
<accession>A0AAD0J574</accession>
<organism evidence="2 3">
    <name type="scientific">Burkholderia cenocepacia</name>
    <dbReference type="NCBI Taxonomy" id="95486"/>
    <lineage>
        <taxon>Bacteria</taxon>
        <taxon>Pseudomonadati</taxon>
        <taxon>Pseudomonadota</taxon>
        <taxon>Betaproteobacteria</taxon>
        <taxon>Burkholderiales</taxon>
        <taxon>Burkholderiaceae</taxon>
        <taxon>Burkholderia</taxon>
        <taxon>Burkholderia cepacia complex</taxon>
    </lineage>
</organism>
<dbReference type="EMBL" id="CP021069">
    <property type="protein sequence ID" value="AWG31098.1"/>
    <property type="molecule type" value="Genomic_DNA"/>
</dbReference>
<proteinExistence type="predicted"/>
<dbReference type="Pfam" id="PF16363">
    <property type="entry name" value="GDP_Man_Dehyd"/>
    <property type="match status" value="1"/>
</dbReference>
<dbReference type="InterPro" id="IPR016040">
    <property type="entry name" value="NAD(P)-bd_dom"/>
</dbReference>
<evidence type="ECO:0000313" key="3">
    <source>
        <dbReference type="Proteomes" id="UP000244809"/>
    </source>
</evidence>
<gene>
    <name evidence="2" type="ORF">B9Z07_19775</name>
</gene>
<dbReference type="Gene3D" id="3.90.25.10">
    <property type="entry name" value="UDP-galactose 4-epimerase, domain 1"/>
    <property type="match status" value="1"/>
</dbReference>
<protein>
    <submittedName>
        <fullName evidence="2">GDP-mannose 4,6 dehydratase</fullName>
    </submittedName>
</protein>
<name>A0AAD0J574_9BURK</name>
<dbReference type="Proteomes" id="UP000244809">
    <property type="component" value="Chromosome 3"/>
</dbReference>
<dbReference type="Gene3D" id="3.40.50.720">
    <property type="entry name" value="NAD(P)-binding Rossmann-like Domain"/>
    <property type="match status" value="1"/>
</dbReference>
<dbReference type="SUPFAM" id="SSF51735">
    <property type="entry name" value="NAD(P)-binding Rossmann-fold domains"/>
    <property type="match status" value="1"/>
</dbReference>
<dbReference type="InterPro" id="IPR036291">
    <property type="entry name" value="NAD(P)-bd_dom_sf"/>
</dbReference>